<dbReference type="OrthoDB" id="7869508at2"/>
<dbReference type="AlphaFoldDB" id="A0A1I4AX04"/>
<name>A0A1I4AX04_9RHOB</name>
<protein>
    <recommendedName>
        <fullName evidence="4">Tellurium resistance protein</fullName>
    </recommendedName>
</protein>
<evidence type="ECO:0000256" key="1">
    <source>
        <dbReference type="SAM" id="Phobius"/>
    </source>
</evidence>
<feature type="transmembrane region" description="Helical" evidence="1">
    <location>
        <begin position="115"/>
        <end position="135"/>
    </location>
</feature>
<dbReference type="EMBL" id="FOSZ01000001">
    <property type="protein sequence ID" value="SFK60411.1"/>
    <property type="molecule type" value="Genomic_DNA"/>
</dbReference>
<evidence type="ECO:0008006" key="4">
    <source>
        <dbReference type="Google" id="ProtNLM"/>
    </source>
</evidence>
<proteinExistence type="predicted"/>
<feature type="transmembrane region" description="Helical" evidence="1">
    <location>
        <begin position="66"/>
        <end position="84"/>
    </location>
</feature>
<dbReference type="InterPro" id="IPR047784">
    <property type="entry name" value="TrgA"/>
</dbReference>
<dbReference type="RefSeq" id="WP_093320099.1">
    <property type="nucleotide sequence ID" value="NZ_FOSZ01000001.1"/>
</dbReference>
<evidence type="ECO:0000313" key="2">
    <source>
        <dbReference type="EMBL" id="SFK60411.1"/>
    </source>
</evidence>
<keyword evidence="1" id="KW-0472">Membrane</keyword>
<reference evidence="3" key="1">
    <citation type="submission" date="2016-10" db="EMBL/GenBank/DDBJ databases">
        <authorList>
            <person name="Varghese N."/>
            <person name="Submissions S."/>
        </authorList>
    </citation>
    <scope>NUCLEOTIDE SEQUENCE [LARGE SCALE GENOMIC DNA]</scope>
    <source>
        <strain evidence="3">DSM 28453</strain>
    </source>
</reference>
<accession>A0A1I4AX04</accession>
<evidence type="ECO:0000313" key="3">
    <source>
        <dbReference type="Proteomes" id="UP000198851"/>
    </source>
</evidence>
<dbReference type="NCBIfam" id="NF033773">
    <property type="entry name" value="tellur_TrgA"/>
    <property type="match status" value="1"/>
</dbReference>
<dbReference type="STRING" id="1280847.SAMN04488036_101626"/>
<keyword evidence="1" id="KW-0812">Transmembrane</keyword>
<gene>
    <name evidence="2" type="ORF">SAMN04488036_101626</name>
</gene>
<sequence length="144" mass="15159">MPTANNLVAALCLAFIGAIVAELVKPQLPEGFDPGSMTLVAGGVGLVVGWVIMGPKARKAGPINNGITGVVTLVIVGLLVFGGYEMLQRSLKRYYSEPVEAIEQIVAIALEYGLYLGQASILGVLAVGALIAGYFTDYAYRRWG</sequence>
<organism evidence="2 3">
    <name type="scientific">Shimia haliotis</name>
    <dbReference type="NCBI Taxonomy" id="1280847"/>
    <lineage>
        <taxon>Bacteria</taxon>
        <taxon>Pseudomonadati</taxon>
        <taxon>Pseudomonadota</taxon>
        <taxon>Alphaproteobacteria</taxon>
        <taxon>Rhodobacterales</taxon>
        <taxon>Roseobacteraceae</taxon>
    </lineage>
</organism>
<feature type="transmembrane region" description="Helical" evidence="1">
    <location>
        <begin position="37"/>
        <end position="54"/>
    </location>
</feature>
<keyword evidence="1" id="KW-1133">Transmembrane helix</keyword>
<keyword evidence="3" id="KW-1185">Reference proteome</keyword>
<dbReference type="Proteomes" id="UP000198851">
    <property type="component" value="Unassembled WGS sequence"/>
</dbReference>